<evidence type="ECO:0000256" key="1">
    <source>
        <dbReference type="SAM" id="Coils"/>
    </source>
</evidence>
<protein>
    <submittedName>
        <fullName evidence="2">Uncharacterized protein</fullName>
    </submittedName>
</protein>
<keyword evidence="1" id="KW-0175">Coiled coil</keyword>
<dbReference type="Proteomes" id="UP000604825">
    <property type="component" value="Unassembled WGS sequence"/>
</dbReference>
<proteinExistence type="predicted"/>
<evidence type="ECO:0000313" key="2">
    <source>
        <dbReference type="EMBL" id="CAD6334191.1"/>
    </source>
</evidence>
<name>A0A811RYH7_9POAL</name>
<accession>A0A811RYH7</accession>
<keyword evidence="3" id="KW-1185">Reference proteome</keyword>
<evidence type="ECO:0000313" key="3">
    <source>
        <dbReference type="Proteomes" id="UP000604825"/>
    </source>
</evidence>
<organism evidence="2 3">
    <name type="scientific">Miscanthus lutarioriparius</name>
    <dbReference type="NCBI Taxonomy" id="422564"/>
    <lineage>
        <taxon>Eukaryota</taxon>
        <taxon>Viridiplantae</taxon>
        <taxon>Streptophyta</taxon>
        <taxon>Embryophyta</taxon>
        <taxon>Tracheophyta</taxon>
        <taxon>Spermatophyta</taxon>
        <taxon>Magnoliopsida</taxon>
        <taxon>Liliopsida</taxon>
        <taxon>Poales</taxon>
        <taxon>Poaceae</taxon>
        <taxon>PACMAD clade</taxon>
        <taxon>Panicoideae</taxon>
        <taxon>Andropogonodae</taxon>
        <taxon>Andropogoneae</taxon>
        <taxon>Saccharinae</taxon>
        <taxon>Miscanthus</taxon>
    </lineage>
</organism>
<dbReference type="EMBL" id="CAJGYO010000017">
    <property type="protein sequence ID" value="CAD6334191.1"/>
    <property type="molecule type" value="Genomic_DNA"/>
</dbReference>
<dbReference type="AlphaFoldDB" id="A0A811RYH7"/>
<feature type="coiled-coil region" evidence="1">
    <location>
        <begin position="47"/>
        <end position="88"/>
    </location>
</feature>
<sequence>MAKELIILDEESFQDFGKESGKEADDNLVCPTCILAQKETKEMVKKIAYLEGRLKKEEENVASLINEVNVAVDRNLKLEEELQEAKQKIYAHGNALLDARLELSKKSAKK</sequence>
<gene>
    <name evidence="2" type="ORF">NCGR_LOCUS58289</name>
</gene>
<reference evidence="2" key="1">
    <citation type="submission" date="2020-10" db="EMBL/GenBank/DDBJ databases">
        <authorList>
            <person name="Han B."/>
            <person name="Lu T."/>
            <person name="Zhao Q."/>
            <person name="Huang X."/>
            <person name="Zhao Y."/>
        </authorList>
    </citation>
    <scope>NUCLEOTIDE SEQUENCE</scope>
</reference>
<comment type="caution">
    <text evidence="2">The sequence shown here is derived from an EMBL/GenBank/DDBJ whole genome shotgun (WGS) entry which is preliminary data.</text>
</comment>